<sequence>MARKTAPDPASAPTPVTLGVTEIAAMTGRTVRWVQILAKEQGIAKEARGKYRLDSVMAALVSHYEAILEGTEKKASASRATDARTAEIEQRMAIRDRQLIPIEDAIMAQDKLVGVVNAELSGLPARISRDLGIRKKAEAEVHGARKRISDALAEMSGAARTGIGLDEAGGGADA</sequence>
<gene>
    <name evidence="1" type="ORF">JL111_08870</name>
</gene>
<evidence type="ECO:0008006" key="3">
    <source>
        <dbReference type="Google" id="ProtNLM"/>
    </source>
</evidence>
<keyword evidence="2" id="KW-1185">Reference proteome</keyword>
<evidence type="ECO:0000313" key="1">
    <source>
        <dbReference type="EMBL" id="MBL3673600.1"/>
    </source>
</evidence>
<name>A0ABS1S5P4_9RHOB</name>
<accession>A0ABS1S5P4</accession>
<proteinExistence type="predicted"/>
<dbReference type="Proteomes" id="UP000644749">
    <property type="component" value="Unassembled WGS sequence"/>
</dbReference>
<protein>
    <recommendedName>
        <fullName evidence="3">Terminase</fullName>
    </recommendedName>
</protein>
<evidence type="ECO:0000313" key="2">
    <source>
        <dbReference type="Proteomes" id="UP000644749"/>
    </source>
</evidence>
<organism evidence="1 2">
    <name type="scientific">Paracoccus aerius</name>
    <dbReference type="NCBI Taxonomy" id="1915382"/>
    <lineage>
        <taxon>Bacteria</taxon>
        <taxon>Pseudomonadati</taxon>
        <taxon>Pseudomonadota</taxon>
        <taxon>Alphaproteobacteria</taxon>
        <taxon>Rhodobacterales</taxon>
        <taxon>Paracoccaceae</taxon>
        <taxon>Paracoccus</taxon>
    </lineage>
</organism>
<reference evidence="1 2" key="1">
    <citation type="submission" date="2021-01" db="EMBL/GenBank/DDBJ databases">
        <title>011410 draft genome.</title>
        <authorList>
            <person name="Lang L."/>
        </authorList>
    </citation>
    <scope>NUCLEOTIDE SEQUENCE [LARGE SCALE GENOMIC DNA]</scope>
    <source>
        <strain evidence="1 2">KCTC 42845</strain>
    </source>
</reference>
<dbReference type="EMBL" id="JAESHT010000005">
    <property type="protein sequence ID" value="MBL3673600.1"/>
    <property type="molecule type" value="Genomic_DNA"/>
</dbReference>
<dbReference type="RefSeq" id="WP_191313043.1">
    <property type="nucleotide sequence ID" value="NZ_BNCL01000039.1"/>
</dbReference>
<comment type="caution">
    <text evidence="1">The sequence shown here is derived from an EMBL/GenBank/DDBJ whole genome shotgun (WGS) entry which is preliminary data.</text>
</comment>